<evidence type="ECO:0000256" key="7">
    <source>
        <dbReference type="ARBA" id="ARBA00023136"/>
    </source>
</evidence>
<dbReference type="Proteomes" id="UP000324585">
    <property type="component" value="Unassembled WGS sequence"/>
</dbReference>
<dbReference type="GO" id="GO:0005737">
    <property type="term" value="C:cytoplasm"/>
    <property type="evidence" value="ECO:0007669"/>
    <property type="project" value="TreeGrafter"/>
</dbReference>
<comment type="caution">
    <text evidence="10">The sequence shown here is derived from an EMBL/GenBank/DDBJ whole genome shotgun (WGS) entry which is preliminary data.</text>
</comment>
<dbReference type="EMBL" id="VRMN01000001">
    <property type="protein sequence ID" value="KAA8498712.1"/>
    <property type="molecule type" value="Genomic_DNA"/>
</dbReference>
<evidence type="ECO:0000313" key="11">
    <source>
        <dbReference type="Proteomes" id="UP000324585"/>
    </source>
</evidence>
<organism evidence="10 11">
    <name type="scientific">Porphyridium purpureum</name>
    <name type="common">Red alga</name>
    <name type="synonym">Porphyridium cruentum</name>
    <dbReference type="NCBI Taxonomy" id="35688"/>
    <lineage>
        <taxon>Eukaryota</taxon>
        <taxon>Rhodophyta</taxon>
        <taxon>Bangiophyceae</taxon>
        <taxon>Porphyridiales</taxon>
        <taxon>Porphyridiaceae</taxon>
        <taxon>Porphyridium</taxon>
    </lineage>
</organism>
<feature type="region of interest" description="Disordered" evidence="8">
    <location>
        <begin position="725"/>
        <end position="750"/>
    </location>
</feature>
<dbReference type="PANTHER" id="PTHR21461:SF69">
    <property type="entry name" value="GLYCOSYLTRANSFERASE FAMILY 92 PROTEIN"/>
    <property type="match status" value="1"/>
</dbReference>
<evidence type="ECO:0000256" key="9">
    <source>
        <dbReference type="SAM" id="Phobius"/>
    </source>
</evidence>
<dbReference type="GO" id="GO:0016020">
    <property type="term" value="C:membrane"/>
    <property type="evidence" value="ECO:0007669"/>
    <property type="project" value="UniProtKB-SubCell"/>
</dbReference>
<keyword evidence="5 9" id="KW-0812">Transmembrane</keyword>
<sequence length="1272" mass="141870">MRPSSRCSRSILMLCGAVVFMGMAFGVYWQSVRVHEALKQTPPSSHDTERSLKFAHGLSADGEALAHVNVRERVARNETDIVHRIERKDRGGTAQRREFENLPDPRSESQAMNDGKPGQHESERRSGFHPTQTPSALAENAAPFPSTSFNSGPGKEPKPVELDIRLLQHSSVILSQWNAPRAKIRMSEEGLLLARHLRSDREDVQCTGGAKLARLPSLAEWGNSSNGRKKLYVSDAYLVRTADDGGHDGDGKAANATFSAHFLLSLHGPHSSSKFSLLNVGFAVELELYSDIPRVAKALTPTATVRCYLEPPVRPLPQEQGDNEETGEAPWVQTMYAYFCDEVRVSFENGPSAFTSFGARLLFRALDELRSMEPTFDAQSHINLVLCEWDIKSGILPPPQKVDFSIVTMLRSSEPDEANGHGRKSITQRADFLQEWLSYHFFLGVRSFVIYVDGTCDKTLRELLAPFLQAGLAMCIPTTRVHVMNDHDTNTSTRAQNRDPELVHRGMVFAVHVDRFRQFSRYIVFLSIDEFLILDDRFTTPNSTNSTFPSSMGPPSQNPLARFLQSIDVVSGRLPCGVRTGEFISFRHDSQSAHSLLTEMCTTEGLVIQSDRLQTIFDAKEVSVYTNAHGPSGYISSTCTELVAPRQDFFVASVCGDSQVSPTSMTQARQRLELKNLANVTRGILKQLGMLSDVEFDLRTARILNVSVPVRSSDPFGPRSMYYKDSTKQSKHNGEAIPEEVGASSVREAETRGTIDSKIAPACTNAGHIASMGSLVQWSGLRESGDRDANLTEGIDLSLRHLFLLDAYVVRLPASLLTAPSRPRFSVHFLVKYRGPFMSTPFSLLNHGLPFKVALRGGRTSSQQMITVSCTVDPPPGEYKEVETMRETWYGYHCESFTIEDTDDVSSPAVVNSVRIYIDIEDQEWLGRLAHNFQATSTVPMTLCEWDAGAGITRPRTSGEPSAVALVTMVDPDYFLFDLFGNRQPSALERLPEWLAYHLHLGFRDITVYVDGDLALVAKALEPFVLTGAVRIIQSFKNRILSEPAPKWQALMGKNAKGMLLRKRDHQRAVFSAHADRFGAHFQGIMFLDVDEFLLIAPRLSMSPANTERKGEPVTPLRGLLIHLTSVSMSWNEAPGEKRKFCQFRFRWWYHEYRQREAAGSPVARSPDSELVLQKFQFRRTTPAQKSDRGASKALFLGEFATFYCNQHGLFKFSNGACKELAVEAEVAYIGHFRYAKNPLITNTLTEYAIDKSLVANVQKTLDNIAAGTWSP</sequence>
<reference evidence="11" key="1">
    <citation type="journal article" date="2019" name="Nat. Commun.">
        <title>Expansion of phycobilisome linker gene families in mesophilic red algae.</title>
        <authorList>
            <person name="Lee J."/>
            <person name="Kim D."/>
            <person name="Bhattacharya D."/>
            <person name="Yoon H.S."/>
        </authorList>
    </citation>
    <scope>NUCLEOTIDE SEQUENCE [LARGE SCALE GENOMIC DNA]</scope>
    <source>
        <strain evidence="11">CCMP 1328</strain>
    </source>
</reference>
<evidence type="ECO:0000256" key="1">
    <source>
        <dbReference type="ARBA" id="ARBA00004167"/>
    </source>
</evidence>
<evidence type="ECO:0000256" key="2">
    <source>
        <dbReference type="ARBA" id="ARBA00007647"/>
    </source>
</evidence>
<evidence type="ECO:0000256" key="3">
    <source>
        <dbReference type="ARBA" id="ARBA00022676"/>
    </source>
</evidence>
<dbReference type="AlphaFoldDB" id="A0A5J4Z6J6"/>
<feature type="compositionally biased region" description="Basic and acidic residues" evidence="8">
    <location>
        <begin position="725"/>
        <end position="734"/>
    </location>
</feature>
<comment type="similarity">
    <text evidence="2">Belongs to the glycosyltransferase 92 family.</text>
</comment>
<evidence type="ECO:0000313" key="10">
    <source>
        <dbReference type="EMBL" id="KAA8498712.1"/>
    </source>
</evidence>
<dbReference type="GO" id="GO:0016757">
    <property type="term" value="F:glycosyltransferase activity"/>
    <property type="evidence" value="ECO:0007669"/>
    <property type="project" value="UniProtKB-KW"/>
</dbReference>
<dbReference type="InterPro" id="IPR008166">
    <property type="entry name" value="Glyco_transf_92"/>
</dbReference>
<evidence type="ECO:0000256" key="5">
    <source>
        <dbReference type="ARBA" id="ARBA00022692"/>
    </source>
</evidence>
<evidence type="ECO:0008006" key="12">
    <source>
        <dbReference type="Google" id="ProtNLM"/>
    </source>
</evidence>
<accession>A0A5J4Z6J6</accession>
<gene>
    <name evidence="10" type="ORF">FVE85_6297</name>
</gene>
<proteinExistence type="inferred from homology"/>
<protein>
    <recommendedName>
        <fullName evidence="12">Glycosyltransferase family 92 protein</fullName>
    </recommendedName>
</protein>
<keyword evidence="6 9" id="KW-1133">Transmembrane helix</keyword>
<dbReference type="Pfam" id="PF01697">
    <property type="entry name" value="Glyco_transf_92"/>
    <property type="match status" value="1"/>
</dbReference>
<dbReference type="PANTHER" id="PTHR21461">
    <property type="entry name" value="GLYCOSYLTRANSFERASE FAMILY 92 PROTEIN"/>
    <property type="match status" value="1"/>
</dbReference>
<feature type="transmembrane region" description="Helical" evidence="9">
    <location>
        <begin position="12"/>
        <end position="29"/>
    </location>
</feature>
<comment type="subcellular location">
    <subcellularLocation>
        <location evidence="1">Membrane</location>
        <topology evidence="1">Single-pass membrane protein</topology>
    </subcellularLocation>
</comment>
<evidence type="ECO:0000256" key="8">
    <source>
        <dbReference type="SAM" id="MobiDB-lite"/>
    </source>
</evidence>
<feature type="compositionally biased region" description="Basic and acidic residues" evidence="8">
    <location>
        <begin position="84"/>
        <end position="107"/>
    </location>
</feature>
<feature type="region of interest" description="Disordered" evidence="8">
    <location>
        <begin position="84"/>
        <end position="157"/>
    </location>
</feature>
<keyword evidence="7 9" id="KW-0472">Membrane</keyword>
<keyword evidence="4" id="KW-0808">Transferase</keyword>
<keyword evidence="11" id="KW-1185">Reference proteome</keyword>
<evidence type="ECO:0000256" key="6">
    <source>
        <dbReference type="ARBA" id="ARBA00022989"/>
    </source>
</evidence>
<evidence type="ECO:0000256" key="4">
    <source>
        <dbReference type="ARBA" id="ARBA00022679"/>
    </source>
</evidence>
<name>A0A5J4Z6J6_PORPP</name>
<keyword evidence="3" id="KW-0328">Glycosyltransferase</keyword>
<feature type="compositionally biased region" description="Basic and acidic residues" evidence="8">
    <location>
        <begin position="117"/>
        <end position="126"/>
    </location>
</feature>